<keyword evidence="1" id="KW-0863">Zinc-finger</keyword>
<dbReference type="AlphaFoldDB" id="A0A022S269"/>
<comment type="catalytic activity">
    <reaction evidence="1">
        <text>cytidine(4) in tRNA(Pro) + S-adenosyl-L-methionine = 2'-O-methylcytidine(4) in tRNA(Pro) + S-adenosyl-L-homocysteine + H(+)</text>
        <dbReference type="Rhea" id="RHEA:32767"/>
        <dbReference type="Rhea" id="RHEA-COMP:10397"/>
        <dbReference type="Rhea" id="RHEA-COMP:10398"/>
        <dbReference type="ChEBI" id="CHEBI:15378"/>
        <dbReference type="ChEBI" id="CHEBI:57856"/>
        <dbReference type="ChEBI" id="CHEBI:59789"/>
        <dbReference type="ChEBI" id="CHEBI:74495"/>
        <dbReference type="ChEBI" id="CHEBI:82748"/>
        <dbReference type="EC" id="2.1.1.225"/>
    </reaction>
</comment>
<dbReference type="GO" id="GO:0008270">
    <property type="term" value="F:zinc ion binding"/>
    <property type="evidence" value="ECO:0007669"/>
    <property type="project" value="UniProtKB-KW"/>
</dbReference>
<sequence>MAIGKHLCGPATDKKYIYDMGLGKEDFNAITWFTSWAVDADHGSELSAVDSSAQFEIVRRSEKKEVVGMESELLSGVGDIVRNMEAIDRAVLGFMCKDIIDIGRLMWVKQQRLVKSELVKYVPLCVSPENRLLLATTMIN</sequence>
<dbReference type="PANTHER" id="PTHR12998:SF0">
    <property type="entry name" value="TRNA:M(4)X MODIFICATION ENZYME TRM13 HOMOLOG"/>
    <property type="match status" value="1"/>
</dbReference>
<comment type="catalytic activity">
    <reaction evidence="1">
        <text>cytidine(4) in tRNA(Gly)(GCC) + S-adenosyl-L-methionine = 2'-O-methylcytidine(4) in tRNA(Gly)(GCC) + S-adenosyl-L-homocysteine + H(+)</text>
        <dbReference type="Rhea" id="RHEA:43192"/>
        <dbReference type="Rhea" id="RHEA-COMP:10399"/>
        <dbReference type="Rhea" id="RHEA-COMP:10400"/>
        <dbReference type="ChEBI" id="CHEBI:15378"/>
        <dbReference type="ChEBI" id="CHEBI:57856"/>
        <dbReference type="ChEBI" id="CHEBI:59789"/>
        <dbReference type="ChEBI" id="CHEBI:74495"/>
        <dbReference type="ChEBI" id="CHEBI:82748"/>
        <dbReference type="EC" id="2.1.1.225"/>
    </reaction>
</comment>
<dbReference type="GO" id="GO:0030488">
    <property type="term" value="P:tRNA methylation"/>
    <property type="evidence" value="ECO:0007669"/>
    <property type="project" value="InterPro"/>
</dbReference>
<dbReference type="EMBL" id="KI630171">
    <property type="protein sequence ID" value="EYU46867.1"/>
    <property type="molecule type" value="Genomic_DNA"/>
</dbReference>
<feature type="domain" description="Methyltransferase TRM13" evidence="2">
    <location>
        <begin position="14"/>
        <end position="135"/>
    </location>
</feature>
<name>A0A022S269_ERYGU</name>
<keyword evidence="1" id="KW-0862">Zinc</keyword>
<dbReference type="STRING" id="4155.A0A022S269"/>
<keyword evidence="1" id="KW-0489">Methyltransferase</keyword>
<evidence type="ECO:0000313" key="3">
    <source>
        <dbReference type="EMBL" id="EYU46867.1"/>
    </source>
</evidence>
<organism evidence="3 4">
    <name type="scientific">Erythranthe guttata</name>
    <name type="common">Yellow monkey flower</name>
    <name type="synonym">Mimulus guttatus</name>
    <dbReference type="NCBI Taxonomy" id="4155"/>
    <lineage>
        <taxon>Eukaryota</taxon>
        <taxon>Viridiplantae</taxon>
        <taxon>Streptophyta</taxon>
        <taxon>Embryophyta</taxon>
        <taxon>Tracheophyta</taxon>
        <taxon>Spermatophyta</taxon>
        <taxon>Magnoliopsida</taxon>
        <taxon>eudicotyledons</taxon>
        <taxon>Gunneridae</taxon>
        <taxon>Pentapetalae</taxon>
        <taxon>asterids</taxon>
        <taxon>lamiids</taxon>
        <taxon>Lamiales</taxon>
        <taxon>Phrymaceae</taxon>
        <taxon>Erythranthe</taxon>
    </lineage>
</organism>
<keyword evidence="1" id="KW-0949">S-adenosyl-L-methionine</keyword>
<evidence type="ECO:0000313" key="4">
    <source>
        <dbReference type="Proteomes" id="UP000030748"/>
    </source>
</evidence>
<evidence type="ECO:0000259" key="2">
    <source>
        <dbReference type="Pfam" id="PF05206"/>
    </source>
</evidence>
<dbReference type="InterPro" id="IPR007871">
    <property type="entry name" value="Methyltransferase_TRM13"/>
</dbReference>
<dbReference type="Pfam" id="PF05206">
    <property type="entry name" value="TRM13"/>
    <property type="match status" value="1"/>
</dbReference>
<keyword evidence="1" id="KW-0808">Transferase</keyword>
<keyword evidence="4" id="KW-1185">Reference proteome</keyword>
<keyword evidence="1" id="KW-0819">tRNA processing</keyword>
<protein>
    <recommendedName>
        <fullName evidence="1">tRNA:m(4)X modification enzyme TRM13</fullName>
        <ecNumber evidence="1">2.1.1.225</ecNumber>
    </recommendedName>
</protein>
<dbReference type="InterPro" id="IPR039044">
    <property type="entry name" value="Trm13"/>
</dbReference>
<dbReference type="Proteomes" id="UP000030748">
    <property type="component" value="Unassembled WGS sequence"/>
</dbReference>
<proteinExistence type="inferred from homology"/>
<comment type="catalytic activity">
    <reaction evidence="1">
        <text>adenosine(4) in tRNA(His) + S-adenosyl-L-methionine = 2'-O-methyladenosine(4) in tRNA(His) + S-adenosyl-L-homocysteine + H(+)</text>
        <dbReference type="Rhea" id="RHEA:43196"/>
        <dbReference type="Rhea" id="RHEA-COMP:10401"/>
        <dbReference type="Rhea" id="RHEA-COMP:10402"/>
        <dbReference type="ChEBI" id="CHEBI:15378"/>
        <dbReference type="ChEBI" id="CHEBI:57856"/>
        <dbReference type="ChEBI" id="CHEBI:59789"/>
        <dbReference type="ChEBI" id="CHEBI:74411"/>
        <dbReference type="ChEBI" id="CHEBI:74477"/>
        <dbReference type="EC" id="2.1.1.225"/>
    </reaction>
</comment>
<reference evidence="3 4" key="1">
    <citation type="journal article" date="2013" name="Proc. Natl. Acad. Sci. U.S.A.">
        <title>Fine-scale variation in meiotic recombination in Mimulus inferred from population shotgun sequencing.</title>
        <authorList>
            <person name="Hellsten U."/>
            <person name="Wright K.M."/>
            <person name="Jenkins J."/>
            <person name="Shu S."/>
            <person name="Yuan Y."/>
            <person name="Wessler S.R."/>
            <person name="Schmutz J."/>
            <person name="Willis J.H."/>
            <person name="Rokhsar D.S."/>
        </authorList>
    </citation>
    <scope>NUCLEOTIDE SEQUENCE [LARGE SCALE GENOMIC DNA]</scope>
    <source>
        <strain evidence="4">cv. DUN x IM62</strain>
    </source>
</reference>
<dbReference type="GO" id="GO:0106050">
    <property type="term" value="F:tRNA 2'-O-methyltransferase activity"/>
    <property type="evidence" value="ECO:0007669"/>
    <property type="project" value="UniProtKB-UniRule"/>
</dbReference>
<comment type="similarity">
    <text evidence="1">Belongs to the methyltransferase TRM13 family.</text>
</comment>
<accession>A0A022S269</accession>
<comment type="function">
    <text evidence="1">tRNA methylase which 2'-O-methylates cytidine(4) in tRNA(Pro) and tRNA(Gly)(GCC), and adenosine(4) in tRNA(His).</text>
</comment>
<gene>
    <name evidence="3" type="ORF">MIMGU_mgv11b013317mg</name>
</gene>
<dbReference type="PANTHER" id="PTHR12998">
    <property type="entry name" value="TRNA:M(4)X MODIFICATION ENZYME TRM13 HOMOLOG"/>
    <property type="match status" value="1"/>
</dbReference>
<keyword evidence="1" id="KW-0479">Metal-binding</keyword>
<dbReference type="EC" id="2.1.1.225" evidence="1"/>
<evidence type="ECO:0000256" key="1">
    <source>
        <dbReference type="RuleBase" id="RU367103"/>
    </source>
</evidence>